<name>A0A3M7QK45_BRAPC</name>
<organism evidence="2 3">
    <name type="scientific">Brachionus plicatilis</name>
    <name type="common">Marine rotifer</name>
    <name type="synonym">Brachionus muelleri</name>
    <dbReference type="NCBI Taxonomy" id="10195"/>
    <lineage>
        <taxon>Eukaryota</taxon>
        <taxon>Metazoa</taxon>
        <taxon>Spiralia</taxon>
        <taxon>Gnathifera</taxon>
        <taxon>Rotifera</taxon>
        <taxon>Eurotatoria</taxon>
        <taxon>Monogononta</taxon>
        <taxon>Pseudotrocha</taxon>
        <taxon>Ploima</taxon>
        <taxon>Brachionidae</taxon>
        <taxon>Brachionus</taxon>
    </lineage>
</organism>
<comment type="caution">
    <text evidence="2">The sequence shown here is derived from an EMBL/GenBank/DDBJ whole genome shotgun (WGS) entry which is preliminary data.</text>
</comment>
<keyword evidence="1" id="KW-0812">Transmembrane</keyword>
<accession>A0A3M7QK45</accession>
<evidence type="ECO:0000313" key="2">
    <source>
        <dbReference type="EMBL" id="RNA11391.1"/>
    </source>
</evidence>
<evidence type="ECO:0000313" key="3">
    <source>
        <dbReference type="Proteomes" id="UP000276133"/>
    </source>
</evidence>
<protein>
    <submittedName>
        <fullName evidence="2">Uncharacterized protein</fullName>
    </submittedName>
</protein>
<keyword evidence="3" id="KW-1185">Reference proteome</keyword>
<evidence type="ECO:0000256" key="1">
    <source>
        <dbReference type="SAM" id="Phobius"/>
    </source>
</evidence>
<keyword evidence="1" id="KW-0472">Membrane</keyword>
<reference evidence="2 3" key="1">
    <citation type="journal article" date="2018" name="Sci. Rep.">
        <title>Genomic signatures of local adaptation to the degree of environmental predictability in rotifers.</title>
        <authorList>
            <person name="Franch-Gras L."/>
            <person name="Hahn C."/>
            <person name="Garcia-Roger E.M."/>
            <person name="Carmona M.J."/>
            <person name="Serra M."/>
            <person name="Gomez A."/>
        </authorList>
    </citation>
    <scope>NUCLEOTIDE SEQUENCE [LARGE SCALE GENOMIC DNA]</scope>
    <source>
        <strain evidence="2">HYR1</strain>
    </source>
</reference>
<keyword evidence="1" id="KW-1133">Transmembrane helix</keyword>
<dbReference type="AlphaFoldDB" id="A0A3M7QK45"/>
<sequence length="122" mass="14091">MKYKDLCPNFLSSTLSMRMYCCNCYHTISSFFQNLVGFLFNLFFPYLLLVEGLFNLSGYDELLNLYLSFSSELLKLINISQNDGNFKAPKIKHSRSIVTLCCSPSAPTWVLSQCKEYDLNCY</sequence>
<proteinExistence type="predicted"/>
<dbReference type="EMBL" id="REGN01005972">
    <property type="protein sequence ID" value="RNA11391.1"/>
    <property type="molecule type" value="Genomic_DNA"/>
</dbReference>
<dbReference type="Proteomes" id="UP000276133">
    <property type="component" value="Unassembled WGS sequence"/>
</dbReference>
<gene>
    <name evidence="2" type="ORF">BpHYR1_022227</name>
</gene>
<feature type="transmembrane region" description="Helical" evidence="1">
    <location>
        <begin position="35"/>
        <end position="54"/>
    </location>
</feature>